<dbReference type="GO" id="GO:0015074">
    <property type="term" value="P:DNA integration"/>
    <property type="evidence" value="ECO:0007669"/>
    <property type="project" value="InterPro"/>
</dbReference>
<evidence type="ECO:0000313" key="4">
    <source>
        <dbReference type="Proteomes" id="UP000253647"/>
    </source>
</evidence>
<dbReference type="SUPFAM" id="SSF56349">
    <property type="entry name" value="DNA breaking-rejoining enzymes"/>
    <property type="match status" value="1"/>
</dbReference>
<evidence type="ECO:0000256" key="2">
    <source>
        <dbReference type="ARBA" id="ARBA00023172"/>
    </source>
</evidence>
<reference evidence="3 4" key="1">
    <citation type="submission" date="2018-07" db="EMBL/GenBank/DDBJ databases">
        <title>Freshwater and sediment microbial communities from various areas in North America, analyzing microbe dynamics in response to fracking.</title>
        <authorList>
            <person name="Lamendella R."/>
        </authorList>
    </citation>
    <scope>NUCLEOTIDE SEQUENCE [LARGE SCALE GENOMIC DNA]</scope>
    <source>
        <strain evidence="3 4">105B</strain>
    </source>
</reference>
<keyword evidence="1" id="KW-0238">DNA-binding</keyword>
<dbReference type="InterPro" id="IPR013762">
    <property type="entry name" value="Integrase-like_cat_sf"/>
</dbReference>
<gene>
    <name evidence="3" type="ORF">DET61_1281</name>
</gene>
<dbReference type="EMBL" id="QPJI01000028">
    <property type="protein sequence ID" value="RCW62168.1"/>
    <property type="molecule type" value="Genomic_DNA"/>
</dbReference>
<keyword evidence="2" id="KW-0233">DNA recombination</keyword>
<comment type="caution">
    <text evidence="3">The sequence shown here is derived from an EMBL/GenBank/DDBJ whole genome shotgun (WGS) entry which is preliminary data.</text>
</comment>
<proteinExistence type="predicted"/>
<evidence type="ECO:0000313" key="3">
    <source>
        <dbReference type="EMBL" id="RCW62168.1"/>
    </source>
</evidence>
<accession>A0A368X5A2</accession>
<name>A0A368X5A2_MARNT</name>
<evidence type="ECO:0008006" key="5">
    <source>
        <dbReference type="Google" id="ProtNLM"/>
    </source>
</evidence>
<dbReference type="Gene3D" id="1.10.150.130">
    <property type="match status" value="1"/>
</dbReference>
<dbReference type="Proteomes" id="UP000253647">
    <property type="component" value="Unassembled WGS sequence"/>
</dbReference>
<sequence>MTWQINWLPNMAPRYRSEKHSSLHRYPGLYQSEDGVYFVIHPITKKRGTLDTRDRNQAIRLWSMLIHRWEAEVQERKTNALAAKLDSLSIPASKGDHILLQDYLKKWRTEVLGHQIKGKSVVWSECRVLSLRGPNKGAPIAKPTRVDYASDARQLEQSDDAKFPLSDPQILRKIRKLLSPWLPMPTHYNGLKNTLNRVFLHAVQEGLIDRNPMIDIRKAAEEKRQVLIPDEAYRKITEHLCVHRHNKRDMDGTWRAKICDLIYMMSQQPIDVFNLKESQGELYDKPIDRGDYFAYGVIRFARHKTKIGIELEMNEDLADLWKWFMEFKRKEAVISEYLLVYPRYFDKRSRAQQVKHRTMQAAWRDACKKAGYGGMYHLRDLRKKGLTEEFLSQGENDKGGHETQAMRNHYRLIKPPKRARTTIKFDREQKTQ</sequence>
<dbReference type="Gene3D" id="1.10.443.10">
    <property type="entry name" value="Intergrase catalytic core"/>
    <property type="match status" value="1"/>
</dbReference>
<protein>
    <recommendedName>
        <fullName evidence="5">Integrase</fullName>
    </recommendedName>
</protein>
<dbReference type="AlphaFoldDB" id="A0A368X5A2"/>
<dbReference type="GO" id="GO:0006310">
    <property type="term" value="P:DNA recombination"/>
    <property type="evidence" value="ECO:0007669"/>
    <property type="project" value="UniProtKB-KW"/>
</dbReference>
<dbReference type="InterPro" id="IPR011010">
    <property type="entry name" value="DNA_brk_join_enz"/>
</dbReference>
<dbReference type="InterPro" id="IPR010998">
    <property type="entry name" value="Integrase_recombinase_N"/>
</dbReference>
<dbReference type="GO" id="GO:0003677">
    <property type="term" value="F:DNA binding"/>
    <property type="evidence" value="ECO:0007669"/>
    <property type="project" value="UniProtKB-KW"/>
</dbReference>
<organism evidence="3 4">
    <name type="scientific">Marinobacter nauticus</name>
    <name type="common">Marinobacter hydrocarbonoclasticus</name>
    <name type="synonym">Marinobacter aquaeolei</name>
    <dbReference type="NCBI Taxonomy" id="2743"/>
    <lineage>
        <taxon>Bacteria</taxon>
        <taxon>Pseudomonadati</taxon>
        <taxon>Pseudomonadota</taxon>
        <taxon>Gammaproteobacteria</taxon>
        <taxon>Pseudomonadales</taxon>
        <taxon>Marinobacteraceae</taxon>
        <taxon>Marinobacter</taxon>
    </lineage>
</organism>
<evidence type="ECO:0000256" key="1">
    <source>
        <dbReference type="ARBA" id="ARBA00023125"/>
    </source>
</evidence>